<keyword evidence="2" id="KW-1185">Reference proteome</keyword>
<accession>A0A8J7YBH4</accession>
<protein>
    <submittedName>
        <fullName evidence="1">Uncharacterized protein</fullName>
    </submittedName>
</protein>
<sequence>MDDGETHVPCTAPSCSEDATNTCYDSNIGQYVAFCDDCFEEWVEKSHIETVDG</sequence>
<reference evidence="1 2" key="1">
    <citation type="submission" date="2021-06" db="EMBL/GenBank/DDBJ databases">
        <title>New haloarchaea isolates fom saline soil.</title>
        <authorList>
            <person name="Duran-Viseras A."/>
            <person name="Sanchez-Porro C.S."/>
            <person name="Ventosa A."/>
        </authorList>
    </citation>
    <scope>NUCLEOTIDE SEQUENCE [LARGE SCALE GENOMIC DNA]</scope>
    <source>
        <strain evidence="1 2">JCM 183640</strain>
    </source>
</reference>
<dbReference type="Proteomes" id="UP000766550">
    <property type="component" value="Unassembled WGS sequence"/>
</dbReference>
<organism evidence="1 2">
    <name type="scientific">Haloarcula limicola</name>
    <dbReference type="NCBI Taxonomy" id="1429915"/>
    <lineage>
        <taxon>Archaea</taxon>
        <taxon>Methanobacteriati</taxon>
        <taxon>Methanobacteriota</taxon>
        <taxon>Stenosarchaea group</taxon>
        <taxon>Halobacteria</taxon>
        <taxon>Halobacteriales</taxon>
        <taxon>Haloarculaceae</taxon>
        <taxon>Haloarcula</taxon>
    </lineage>
</organism>
<name>A0A8J7YBH4_9EURY</name>
<evidence type="ECO:0000313" key="2">
    <source>
        <dbReference type="Proteomes" id="UP000766550"/>
    </source>
</evidence>
<proteinExistence type="predicted"/>
<gene>
    <name evidence="1" type="ORF">KTS45_14495</name>
</gene>
<dbReference type="OrthoDB" id="377652at2157"/>
<dbReference type="EMBL" id="JAHQXF010000002">
    <property type="protein sequence ID" value="MBV0925413.1"/>
    <property type="molecule type" value="Genomic_DNA"/>
</dbReference>
<dbReference type="AlphaFoldDB" id="A0A8J7YBH4"/>
<comment type="caution">
    <text evidence="1">The sequence shown here is derived from an EMBL/GenBank/DDBJ whole genome shotgun (WGS) entry which is preliminary data.</text>
</comment>
<evidence type="ECO:0000313" key="1">
    <source>
        <dbReference type="EMBL" id="MBV0925413.1"/>
    </source>
</evidence>
<dbReference type="RefSeq" id="WP_162318239.1">
    <property type="nucleotide sequence ID" value="NZ_JAHQXF010000002.1"/>
</dbReference>